<feature type="transmembrane region" description="Helical" evidence="9">
    <location>
        <begin position="14"/>
        <end position="36"/>
    </location>
</feature>
<dbReference type="KEGG" id="broo:brsh051_05940"/>
<dbReference type="Pfam" id="PF04290">
    <property type="entry name" value="DctQ"/>
    <property type="match status" value="1"/>
</dbReference>
<evidence type="ECO:0000259" key="10">
    <source>
        <dbReference type="Pfam" id="PF04290"/>
    </source>
</evidence>
<dbReference type="EMBL" id="AP028056">
    <property type="protein sequence ID" value="BEH01313.1"/>
    <property type="molecule type" value="Genomic_DNA"/>
</dbReference>
<dbReference type="GO" id="GO:0015740">
    <property type="term" value="P:C4-dicarboxylate transport"/>
    <property type="evidence" value="ECO:0007669"/>
    <property type="project" value="TreeGrafter"/>
</dbReference>
<dbReference type="PANTHER" id="PTHR35011">
    <property type="entry name" value="2,3-DIKETO-L-GULONATE TRAP TRANSPORTER SMALL PERMEASE PROTEIN YIAM"/>
    <property type="match status" value="1"/>
</dbReference>
<keyword evidence="5 9" id="KW-0812">Transmembrane</keyword>
<proteinExistence type="inferred from homology"/>
<dbReference type="RefSeq" id="WP_286267421.1">
    <property type="nucleotide sequence ID" value="NZ_AP028056.1"/>
</dbReference>
<keyword evidence="12" id="KW-1185">Reference proteome</keyword>
<evidence type="ECO:0000256" key="5">
    <source>
        <dbReference type="ARBA" id="ARBA00022692"/>
    </source>
</evidence>
<dbReference type="InterPro" id="IPR007387">
    <property type="entry name" value="TRAP_DctQ"/>
</dbReference>
<comment type="similarity">
    <text evidence="8">Belongs to the TRAP transporter small permease family.</text>
</comment>
<evidence type="ECO:0000313" key="12">
    <source>
        <dbReference type="Proteomes" id="UP001431656"/>
    </source>
</evidence>
<evidence type="ECO:0000256" key="3">
    <source>
        <dbReference type="ARBA" id="ARBA00022475"/>
    </source>
</evidence>
<dbReference type="GO" id="GO:0022857">
    <property type="term" value="F:transmembrane transporter activity"/>
    <property type="evidence" value="ECO:0007669"/>
    <property type="project" value="TreeGrafter"/>
</dbReference>
<evidence type="ECO:0000313" key="11">
    <source>
        <dbReference type="EMBL" id="BEH01313.1"/>
    </source>
</evidence>
<dbReference type="Proteomes" id="UP001431656">
    <property type="component" value="Chromosome"/>
</dbReference>
<evidence type="ECO:0000256" key="2">
    <source>
        <dbReference type="ARBA" id="ARBA00022448"/>
    </source>
</evidence>
<name>A0AAN0KER5_9ACTN</name>
<evidence type="ECO:0000256" key="7">
    <source>
        <dbReference type="ARBA" id="ARBA00023136"/>
    </source>
</evidence>
<evidence type="ECO:0000256" key="8">
    <source>
        <dbReference type="ARBA" id="ARBA00038436"/>
    </source>
</evidence>
<organism evidence="11 12">
    <name type="scientific">Brooklawnia propionicigenes</name>
    <dbReference type="NCBI Taxonomy" id="3041175"/>
    <lineage>
        <taxon>Bacteria</taxon>
        <taxon>Bacillati</taxon>
        <taxon>Actinomycetota</taxon>
        <taxon>Actinomycetes</taxon>
        <taxon>Propionibacteriales</taxon>
        <taxon>Propionibacteriaceae</taxon>
        <taxon>Brooklawnia</taxon>
    </lineage>
</organism>
<evidence type="ECO:0000256" key="6">
    <source>
        <dbReference type="ARBA" id="ARBA00022989"/>
    </source>
</evidence>
<keyword evidence="2" id="KW-0813">Transport</keyword>
<dbReference type="GO" id="GO:0005886">
    <property type="term" value="C:plasma membrane"/>
    <property type="evidence" value="ECO:0007669"/>
    <property type="project" value="UniProtKB-SubCell"/>
</dbReference>
<accession>A0AAN0KER5</accession>
<evidence type="ECO:0000256" key="4">
    <source>
        <dbReference type="ARBA" id="ARBA00022519"/>
    </source>
</evidence>
<comment type="subcellular location">
    <subcellularLocation>
        <location evidence="1">Cell inner membrane</location>
        <topology evidence="1">Multi-pass membrane protein</topology>
    </subcellularLocation>
</comment>
<keyword evidence="7 9" id="KW-0472">Membrane</keyword>
<evidence type="ECO:0000256" key="1">
    <source>
        <dbReference type="ARBA" id="ARBA00004429"/>
    </source>
</evidence>
<feature type="transmembrane region" description="Helical" evidence="9">
    <location>
        <begin position="88"/>
        <end position="110"/>
    </location>
</feature>
<feature type="domain" description="Tripartite ATP-independent periplasmic transporters DctQ component" evidence="10">
    <location>
        <begin position="26"/>
        <end position="154"/>
    </location>
</feature>
<keyword evidence="4" id="KW-0997">Cell inner membrane</keyword>
<feature type="transmembrane region" description="Helical" evidence="9">
    <location>
        <begin position="130"/>
        <end position="151"/>
    </location>
</feature>
<evidence type="ECO:0000256" key="9">
    <source>
        <dbReference type="SAM" id="Phobius"/>
    </source>
</evidence>
<dbReference type="InterPro" id="IPR055348">
    <property type="entry name" value="DctQ"/>
</dbReference>
<dbReference type="AlphaFoldDB" id="A0AAN0KER5"/>
<sequence length="177" mass="19656">MKAFSVFQRVVDAILRWVCIVLFALLVILVVYQVVIRSFGGGNAWTEAMARIIFIWQGIIGAAYVIGENDDVAIDFLVRKFPAAVVKFFEILAHSIVGFFAVWIMIMGGWELASSAFDQTVELLPFSQGQIYMILPLAGALIAIYCVLHIIKTVTSDVKELLPEEDIDIASLQEEGI</sequence>
<feature type="transmembrane region" description="Helical" evidence="9">
    <location>
        <begin position="48"/>
        <end position="67"/>
    </location>
</feature>
<keyword evidence="3" id="KW-1003">Cell membrane</keyword>
<keyword evidence="6 9" id="KW-1133">Transmembrane helix</keyword>
<gene>
    <name evidence="11" type="ORF">brsh051_05940</name>
</gene>
<protein>
    <recommendedName>
        <fullName evidence="10">Tripartite ATP-independent periplasmic transporters DctQ component domain-containing protein</fullName>
    </recommendedName>
</protein>
<reference evidence="11" key="1">
    <citation type="journal article" date="2024" name="Int. J. Syst. Evol. Microbiol.">
        <title>Brooklawnia propionicigenes sp. nov., a facultatively anaerobic, propionate-producing bacterium isolated from a methanogenic reactor treating waste from cattle farms.</title>
        <authorList>
            <person name="Akita Y."/>
            <person name="Ueki A."/>
            <person name="Tonouchi A."/>
            <person name="Sugawara Y."/>
            <person name="Honma S."/>
            <person name="Kaku N."/>
            <person name="Ueki K."/>
        </authorList>
    </citation>
    <scope>NUCLEOTIDE SEQUENCE</scope>
    <source>
        <strain evidence="11">SH051</strain>
    </source>
</reference>
<dbReference type="PANTHER" id="PTHR35011:SF2">
    <property type="entry name" value="2,3-DIKETO-L-GULONATE TRAP TRANSPORTER SMALL PERMEASE PROTEIN YIAM"/>
    <property type="match status" value="1"/>
</dbReference>